<feature type="domain" description="Heterokaryon incompatibility" evidence="1">
    <location>
        <begin position="188"/>
        <end position="339"/>
    </location>
</feature>
<dbReference type="InterPro" id="IPR010730">
    <property type="entry name" value="HET"/>
</dbReference>
<gene>
    <name evidence="2" type="ORF">B0H63DRAFT_474639</name>
</gene>
<dbReference type="PANTHER" id="PTHR33112">
    <property type="entry name" value="DOMAIN PROTEIN, PUTATIVE-RELATED"/>
    <property type="match status" value="1"/>
</dbReference>
<keyword evidence="3" id="KW-1185">Reference proteome</keyword>
<name>A0AAE0NGB7_9PEZI</name>
<proteinExistence type="predicted"/>
<comment type="caution">
    <text evidence="2">The sequence shown here is derived from an EMBL/GenBank/DDBJ whole genome shotgun (WGS) entry which is preliminary data.</text>
</comment>
<dbReference type="PANTHER" id="PTHR33112:SF16">
    <property type="entry name" value="HETEROKARYON INCOMPATIBILITY DOMAIN-CONTAINING PROTEIN"/>
    <property type="match status" value="1"/>
</dbReference>
<dbReference type="EMBL" id="JAULSW010000005">
    <property type="protein sequence ID" value="KAK3380954.1"/>
    <property type="molecule type" value="Genomic_DNA"/>
</dbReference>
<organism evidence="2 3">
    <name type="scientific">Podospora didyma</name>
    <dbReference type="NCBI Taxonomy" id="330526"/>
    <lineage>
        <taxon>Eukaryota</taxon>
        <taxon>Fungi</taxon>
        <taxon>Dikarya</taxon>
        <taxon>Ascomycota</taxon>
        <taxon>Pezizomycotina</taxon>
        <taxon>Sordariomycetes</taxon>
        <taxon>Sordariomycetidae</taxon>
        <taxon>Sordariales</taxon>
        <taxon>Podosporaceae</taxon>
        <taxon>Podospora</taxon>
    </lineage>
</organism>
<evidence type="ECO:0000259" key="1">
    <source>
        <dbReference type="Pfam" id="PF06985"/>
    </source>
</evidence>
<protein>
    <submittedName>
        <fullName evidence="2">Heterokaryon incompatibility protein</fullName>
    </submittedName>
</protein>
<reference evidence="2" key="1">
    <citation type="journal article" date="2023" name="Mol. Phylogenet. Evol.">
        <title>Genome-scale phylogeny and comparative genomics of the fungal order Sordariales.</title>
        <authorList>
            <person name="Hensen N."/>
            <person name="Bonometti L."/>
            <person name="Westerberg I."/>
            <person name="Brannstrom I.O."/>
            <person name="Guillou S."/>
            <person name="Cros-Aarteil S."/>
            <person name="Calhoun S."/>
            <person name="Haridas S."/>
            <person name="Kuo A."/>
            <person name="Mondo S."/>
            <person name="Pangilinan J."/>
            <person name="Riley R."/>
            <person name="LaButti K."/>
            <person name="Andreopoulos B."/>
            <person name="Lipzen A."/>
            <person name="Chen C."/>
            <person name="Yan M."/>
            <person name="Daum C."/>
            <person name="Ng V."/>
            <person name="Clum A."/>
            <person name="Steindorff A."/>
            <person name="Ohm R.A."/>
            <person name="Martin F."/>
            <person name="Silar P."/>
            <person name="Natvig D.O."/>
            <person name="Lalanne C."/>
            <person name="Gautier V."/>
            <person name="Ament-Velasquez S.L."/>
            <person name="Kruys A."/>
            <person name="Hutchinson M.I."/>
            <person name="Powell A.J."/>
            <person name="Barry K."/>
            <person name="Miller A.N."/>
            <person name="Grigoriev I.V."/>
            <person name="Debuchy R."/>
            <person name="Gladieux P."/>
            <person name="Hiltunen Thoren M."/>
            <person name="Johannesson H."/>
        </authorList>
    </citation>
    <scope>NUCLEOTIDE SEQUENCE</scope>
    <source>
        <strain evidence="2">CBS 232.78</strain>
    </source>
</reference>
<sequence>MSLCSLCQTLDLKDLVDWDNNLQDIPHHRSLEQLETAAASSCRLCKLFLDALMPSLKNADPDIWKDSPIILRGIQHLDDDYEPQGIFWLKVRCDRAGFGAYAYFSLYPDDHDPKSASIPENMIIGKKIEPPEQNIDLLSRWIADCQTNHSSCSASAKGPLPTRVINVGTSGSPSVRLETTTPDQTDHYMTLSHCWGPNPHLVLRTTKATLPSHLDSIPISKLTKTFRDAISVTRSVGVTYLWIDSLCIVQDDEDDWARESAKMGSIYANSYLTVAAAGSSDPTQGCFHPRPTPPADHHARVRCTAPDNGVGHVFIRPRVRDFKTLDQSPLHTRAWVTQERILSPRTVHYDTDQMLWECRESRVCESGVPESAFEAQRLKWDGRLHLRYPYTRANGSGQRDFWWDWYDLVQSYTTFGLTKGEDKLPALSGLAETLERNAGGGGRYVAGLWKDHMAVGLLWRKYGPFLQLAPGGYRAPTWSWASWDGHVCFHSEADFGSTDGHITCDFDVDSLQTEAVPSGLDPRGKLASGYMEIAGRIKAADARVDPSAPDYEKLPGVMESLGLVVDYLRSNGVVFGLAWYDGEYTPERCNRPVHCLRLVRRDGAPSVFHALLLEETDTKCEYRRIGMGEYRPYTAATETDVDFFADALVERIRIV</sequence>
<dbReference type="Pfam" id="PF06985">
    <property type="entry name" value="HET"/>
    <property type="match status" value="1"/>
</dbReference>
<evidence type="ECO:0000313" key="2">
    <source>
        <dbReference type="EMBL" id="KAK3380954.1"/>
    </source>
</evidence>
<dbReference type="Proteomes" id="UP001285441">
    <property type="component" value="Unassembled WGS sequence"/>
</dbReference>
<reference evidence="2" key="2">
    <citation type="submission" date="2023-06" db="EMBL/GenBank/DDBJ databases">
        <authorList>
            <consortium name="Lawrence Berkeley National Laboratory"/>
            <person name="Haridas S."/>
            <person name="Hensen N."/>
            <person name="Bonometti L."/>
            <person name="Westerberg I."/>
            <person name="Brannstrom I.O."/>
            <person name="Guillou S."/>
            <person name="Cros-Aarteil S."/>
            <person name="Calhoun S."/>
            <person name="Kuo A."/>
            <person name="Mondo S."/>
            <person name="Pangilinan J."/>
            <person name="Riley R."/>
            <person name="LaButti K."/>
            <person name="Andreopoulos B."/>
            <person name="Lipzen A."/>
            <person name="Chen C."/>
            <person name="Yanf M."/>
            <person name="Daum C."/>
            <person name="Ng V."/>
            <person name="Clum A."/>
            <person name="Steindorff A."/>
            <person name="Ohm R."/>
            <person name="Martin F."/>
            <person name="Silar P."/>
            <person name="Natvig D."/>
            <person name="Lalanne C."/>
            <person name="Gautier V."/>
            <person name="Ament-velasquez S.L."/>
            <person name="Kruys A."/>
            <person name="Hutchinson M.I."/>
            <person name="Powell A.J."/>
            <person name="Barry K."/>
            <person name="Miller A.N."/>
            <person name="Grigoriev I.V."/>
            <person name="Debuchy R."/>
            <person name="Gladieux P."/>
            <person name="Thoren M.H."/>
            <person name="Johannesson H."/>
        </authorList>
    </citation>
    <scope>NUCLEOTIDE SEQUENCE</scope>
    <source>
        <strain evidence="2">CBS 232.78</strain>
    </source>
</reference>
<evidence type="ECO:0000313" key="3">
    <source>
        <dbReference type="Proteomes" id="UP001285441"/>
    </source>
</evidence>
<dbReference type="AlphaFoldDB" id="A0AAE0NGB7"/>
<accession>A0AAE0NGB7</accession>